<dbReference type="GO" id="GO:0000155">
    <property type="term" value="F:phosphorelay sensor kinase activity"/>
    <property type="evidence" value="ECO:0007669"/>
    <property type="project" value="InterPro"/>
</dbReference>
<dbReference type="InterPro" id="IPR005467">
    <property type="entry name" value="His_kinase_dom"/>
</dbReference>
<dbReference type="Pfam" id="PF13188">
    <property type="entry name" value="PAS_8"/>
    <property type="match status" value="1"/>
</dbReference>
<name>A0A848M2G1_PAELE</name>
<dbReference type="CDD" id="cd16917">
    <property type="entry name" value="HATPase_UhpB-NarQ-NarX-like"/>
    <property type="match status" value="1"/>
</dbReference>
<dbReference type="InterPro" id="IPR050482">
    <property type="entry name" value="Sensor_HK_TwoCompSys"/>
</dbReference>
<dbReference type="Pfam" id="PF07730">
    <property type="entry name" value="HisKA_3"/>
    <property type="match status" value="1"/>
</dbReference>
<keyword evidence="7" id="KW-0902">Two-component regulatory system</keyword>
<dbReference type="EC" id="2.7.13.3" evidence="2"/>
<evidence type="ECO:0000256" key="1">
    <source>
        <dbReference type="ARBA" id="ARBA00000085"/>
    </source>
</evidence>
<dbReference type="InterPro" id="IPR003594">
    <property type="entry name" value="HATPase_dom"/>
</dbReference>
<evidence type="ECO:0000256" key="2">
    <source>
        <dbReference type="ARBA" id="ARBA00012438"/>
    </source>
</evidence>
<keyword evidence="6" id="KW-0067">ATP-binding</keyword>
<organism evidence="9 10">
    <name type="scientific">Paenibacillus lemnae</name>
    <dbReference type="NCBI Taxonomy" id="1330551"/>
    <lineage>
        <taxon>Bacteria</taxon>
        <taxon>Bacillati</taxon>
        <taxon>Bacillota</taxon>
        <taxon>Bacilli</taxon>
        <taxon>Bacillales</taxon>
        <taxon>Paenibacillaceae</taxon>
        <taxon>Paenibacillus</taxon>
    </lineage>
</organism>
<dbReference type="GO" id="GO:0016020">
    <property type="term" value="C:membrane"/>
    <property type="evidence" value="ECO:0007669"/>
    <property type="project" value="InterPro"/>
</dbReference>
<dbReference type="InterPro" id="IPR000014">
    <property type="entry name" value="PAS"/>
</dbReference>
<dbReference type="InterPro" id="IPR036890">
    <property type="entry name" value="HATPase_C_sf"/>
</dbReference>
<evidence type="ECO:0000256" key="4">
    <source>
        <dbReference type="ARBA" id="ARBA00022741"/>
    </source>
</evidence>
<evidence type="ECO:0000313" key="9">
    <source>
        <dbReference type="EMBL" id="NMO95178.1"/>
    </source>
</evidence>
<feature type="domain" description="Histidine kinase" evidence="8">
    <location>
        <begin position="423"/>
        <end position="512"/>
    </location>
</feature>
<gene>
    <name evidence="9" type="ORF">HII30_05165</name>
</gene>
<dbReference type="Gene3D" id="3.30.565.10">
    <property type="entry name" value="Histidine kinase-like ATPase, C-terminal domain"/>
    <property type="match status" value="1"/>
</dbReference>
<comment type="catalytic activity">
    <reaction evidence="1">
        <text>ATP + protein L-histidine = ADP + protein N-phospho-L-histidine.</text>
        <dbReference type="EC" id="2.7.13.3"/>
    </reaction>
</comment>
<keyword evidence="3" id="KW-0808">Transferase</keyword>
<evidence type="ECO:0000256" key="7">
    <source>
        <dbReference type="ARBA" id="ARBA00023012"/>
    </source>
</evidence>
<accession>A0A848M2G1</accession>
<dbReference type="SUPFAM" id="SSF55785">
    <property type="entry name" value="PYP-like sensor domain (PAS domain)"/>
    <property type="match status" value="1"/>
</dbReference>
<sequence length="512" mass="58391">MSQMMTEGTFKDSMERYRQLVELCPAGIAVFKRGSMIYLNPSGMNLLGTDQLVDVIGTRPWDWVVENKRVMKREVFGEIQKNGCVKGKELIIRKVTGEIIDIAAGVIYDQSSGTLEIVFEDITQRKRDEEARRMAEDLIRESEDRYFRLQMSLDQFSSGLFGTIEMEDVNQRFIKEVSHVVRSRSVSLVEMGDQTGLKVISGDPVLQTSIVRMMQEMGPDALPVCLLMDTLDGHFLKIAEIQGKSFILCINENCSELIVQAVRIWLETVSRYVSVLYDNFRVIGDLQHELNQLSEHQSSPVWVLRLMFQLSEKERRNLAQDLHDAALQEQIVWYRKLDEVISSAGLSDSVEAELEQIKQGLLDVMYQIRITCNELRPPLLKELGIEKSLEELFAFTQLRSDYTITFHCTQLQRSLSIDLLLHLYRIVQEMLANASKHSNASEVEIVLNGSGSRLFLSYKDNGVGMNLRGSDHLHTKMGVYGIKERVRSLQGDIKFTSELEQGLEIHISIPTA</sequence>
<dbReference type="GO" id="GO:0005524">
    <property type="term" value="F:ATP binding"/>
    <property type="evidence" value="ECO:0007669"/>
    <property type="project" value="UniProtKB-KW"/>
</dbReference>
<dbReference type="PANTHER" id="PTHR24421:SF60">
    <property type="entry name" value="SENSOR HISTIDINE KINASE COMP"/>
    <property type="match status" value="1"/>
</dbReference>
<dbReference type="PROSITE" id="PS50109">
    <property type="entry name" value="HIS_KIN"/>
    <property type="match status" value="1"/>
</dbReference>
<comment type="caution">
    <text evidence="9">The sequence shown here is derived from an EMBL/GenBank/DDBJ whole genome shotgun (WGS) entry which is preliminary data.</text>
</comment>
<dbReference type="SMART" id="SM00387">
    <property type="entry name" value="HATPase_c"/>
    <property type="match status" value="1"/>
</dbReference>
<dbReference type="InterPro" id="IPR011712">
    <property type="entry name" value="Sig_transdc_His_kin_sub3_dim/P"/>
</dbReference>
<dbReference type="Pfam" id="PF02518">
    <property type="entry name" value="HATPase_c"/>
    <property type="match status" value="1"/>
</dbReference>
<evidence type="ECO:0000259" key="8">
    <source>
        <dbReference type="PROSITE" id="PS50109"/>
    </source>
</evidence>
<dbReference type="SUPFAM" id="SSF55874">
    <property type="entry name" value="ATPase domain of HSP90 chaperone/DNA topoisomerase II/histidine kinase"/>
    <property type="match status" value="1"/>
</dbReference>
<evidence type="ECO:0000256" key="3">
    <source>
        <dbReference type="ARBA" id="ARBA00022679"/>
    </source>
</evidence>
<keyword evidence="5" id="KW-0418">Kinase</keyword>
<evidence type="ECO:0000313" key="10">
    <source>
        <dbReference type="Proteomes" id="UP000565468"/>
    </source>
</evidence>
<evidence type="ECO:0000256" key="6">
    <source>
        <dbReference type="ARBA" id="ARBA00022840"/>
    </source>
</evidence>
<proteinExistence type="predicted"/>
<dbReference type="PANTHER" id="PTHR24421">
    <property type="entry name" value="NITRATE/NITRITE SENSOR PROTEIN NARX-RELATED"/>
    <property type="match status" value="1"/>
</dbReference>
<dbReference type="NCBIfam" id="TIGR00229">
    <property type="entry name" value="sensory_box"/>
    <property type="match status" value="1"/>
</dbReference>
<keyword evidence="10" id="KW-1185">Reference proteome</keyword>
<reference evidence="9 10" key="1">
    <citation type="submission" date="2020-04" db="EMBL/GenBank/DDBJ databases">
        <title>Paenibacillus algicola sp. nov., a novel marine bacterium producing alginate lyase.</title>
        <authorList>
            <person name="Huang H."/>
        </authorList>
    </citation>
    <scope>NUCLEOTIDE SEQUENCE [LARGE SCALE GENOMIC DNA]</scope>
    <source>
        <strain evidence="9 10">L7-75</strain>
    </source>
</reference>
<dbReference type="EMBL" id="JABBPN010000003">
    <property type="protein sequence ID" value="NMO95178.1"/>
    <property type="molecule type" value="Genomic_DNA"/>
</dbReference>
<protein>
    <recommendedName>
        <fullName evidence="2">histidine kinase</fullName>
        <ecNumber evidence="2">2.7.13.3</ecNumber>
    </recommendedName>
</protein>
<keyword evidence="4" id="KW-0547">Nucleotide-binding</keyword>
<dbReference type="Gene3D" id="3.30.450.20">
    <property type="entry name" value="PAS domain"/>
    <property type="match status" value="1"/>
</dbReference>
<dbReference type="GO" id="GO:0046983">
    <property type="term" value="F:protein dimerization activity"/>
    <property type="evidence" value="ECO:0007669"/>
    <property type="project" value="InterPro"/>
</dbReference>
<dbReference type="AlphaFoldDB" id="A0A848M2G1"/>
<dbReference type="InterPro" id="IPR035965">
    <property type="entry name" value="PAS-like_dom_sf"/>
</dbReference>
<dbReference type="Proteomes" id="UP000565468">
    <property type="component" value="Unassembled WGS sequence"/>
</dbReference>
<evidence type="ECO:0000256" key="5">
    <source>
        <dbReference type="ARBA" id="ARBA00022777"/>
    </source>
</evidence>